<dbReference type="EMBL" id="LKEU01000028">
    <property type="protein sequence ID" value="OFV70743.1"/>
    <property type="molecule type" value="Genomic_DNA"/>
</dbReference>
<feature type="domain" description="RsdA/BaiN/AoA(So)-like Rossmann fold-like" evidence="4">
    <location>
        <begin position="1"/>
        <end position="395"/>
    </location>
</feature>
<evidence type="ECO:0000256" key="2">
    <source>
        <dbReference type="ARBA" id="ARBA00022630"/>
    </source>
</evidence>
<gene>
    <name evidence="6" type="ORF">ACWI_17630</name>
</gene>
<dbReference type="PANTHER" id="PTHR42887:SF2">
    <property type="entry name" value="OS12G0638800 PROTEIN"/>
    <property type="match status" value="1"/>
</dbReference>
<dbReference type="SUPFAM" id="SSF51905">
    <property type="entry name" value="FAD/NAD(P)-binding domain"/>
    <property type="match status" value="1"/>
</dbReference>
<dbReference type="Proteomes" id="UP000176244">
    <property type="component" value="Unassembled WGS sequence"/>
</dbReference>
<dbReference type="AlphaFoldDB" id="A0A1F2PHF5"/>
<dbReference type="InterPro" id="IPR057661">
    <property type="entry name" value="RsdA/BaiN/AoA(So)_Rossmann"/>
</dbReference>
<sequence length="398" mass="43660">MMAAVAAAEKGHQVDLYDSNEKLGKKLYITGKGRCNLTNAVDIGDYFDSIVHNHSFMYSALYSYTNADFMAFLEKHGVPLKTERGDRVFPASDKSSDVISGFKAALKHNCCRVYLNTRIIDLLITNNIVNGIVLENGDMQSYDAVILATGGKSYPSTGSDGNFFQILEKNGHQITPLSPGLVPINTKEDWPRDLQGLALKNVVLTLYKKTPKGQKKVKSMLGEMLFTHFGISGPLVLSLSSYMVGNTKDYCLELDLKPALSSDQMDARIQRDFLKYQNKDFGNALGDLLPSKMIPVMVDLSGINPAVKVNQITKEQRKKLVACFKQLRIGIAGLRDFNEAIITVGGVNVKEVDPGTMESKKIKNLYIAGEMLDVDALTGGYNIQIAVSTGWLAGNAVK</sequence>
<evidence type="ECO:0008006" key="8">
    <source>
        <dbReference type="Google" id="ProtNLM"/>
    </source>
</evidence>
<dbReference type="Gene3D" id="1.10.8.260">
    <property type="entry name" value="HI0933 insert domain-like"/>
    <property type="match status" value="1"/>
</dbReference>
<evidence type="ECO:0000259" key="5">
    <source>
        <dbReference type="Pfam" id="PF22780"/>
    </source>
</evidence>
<dbReference type="NCBIfam" id="TIGR00275">
    <property type="entry name" value="aminoacetone oxidase family FAD-binding enzyme"/>
    <property type="match status" value="1"/>
</dbReference>
<dbReference type="Pfam" id="PF03486">
    <property type="entry name" value="HI0933_like"/>
    <property type="match status" value="1"/>
</dbReference>
<keyword evidence="3" id="KW-0274">FAD</keyword>
<dbReference type="InterPro" id="IPR004792">
    <property type="entry name" value="BaiN-like"/>
</dbReference>
<dbReference type="PANTHER" id="PTHR42887">
    <property type="entry name" value="OS12G0638800 PROTEIN"/>
    <property type="match status" value="1"/>
</dbReference>
<name>A0A1F2PHF5_9FIRM</name>
<dbReference type="Gene3D" id="3.50.50.60">
    <property type="entry name" value="FAD/NAD(P)-binding domain"/>
    <property type="match status" value="1"/>
</dbReference>
<dbReference type="InterPro" id="IPR023166">
    <property type="entry name" value="BaiN-like_dom_sf"/>
</dbReference>
<evidence type="ECO:0000313" key="6">
    <source>
        <dbReference type="EMBL" id="OFV70743.1"/>
    </source>
</evidence>
<dbReference type="SUPFAM" id="SSF160996">
    <property type="entry name" value="HI0933 insert domain-like"/>
    <property type="match status" value="1"/>
</dbReference>
<feature type="domain" description="RsdA/BaiN/AoA(So)-like insert" evidence="5">
    <location>
        <begin position="179"/>
        <end position="342"/>
    </location>
</feature>
<reference evidence="6 7" key="1">
    <citation type="submission" date="2015-09" db="EMBL/GenBank/DDBJ databases">
        <title>Genome sequence of Acetobacterium wieringae DSM 1911.</title>
        <authorList>
            <person name="Poehlein A."/>
            <person name="Bengelsdorf F.R."/>
            <person name="Schiel-Bengelsdorf B."/>
            <person name="Duerre P."/>
            <person name="Daniel R."/>
        </authorList>
    </citation>
    <scope>NUCLEOTIDE SEQUENCE [LARGE SCALE GENOMIC DNA]</scope>
    <source>
        <strain evidence="6 7">DSM 1911</strain>
    </source>
</reference>
<dbReference type="Gene3D" id="2.40.30.10">
    <property type="entry name" value="Translation factors"/>
    <property type="match status" value="1"/>
</dbReference>
<organism evidence="6 7">
    <name type="scientific">Acetobacterium wieringae</name>
    <dbReference type="NCBI Taxonomy" id="52694"/>
    <lineage>
        <taxon>Bacteria</taxon>
        <taxon>Bacillati</taxon>
        <taxon>Bacillota</taxon>
        <taxon>Clostridia</taxon>
        <taxon>Eubacteriales</taxon>
        <taxon>Eubacteriaceae</taxon>
        <taxon>Acetobacterium</taxon>
    </lineage>
</organism>
<dbReference type="Pfam" id="PF22780">
    <property type="entry name" value="HI0933_like_1st"/>
    <property type="match status" value="1"/>
</dbReference>
<dbReference type="InterPro" id="IPR055178">
    <property type="entry name" value="RsdA/BaiN/AoA(So)-like_dom"/>
</dbReference>
<proteinExistence type="predicted"/>
<comment type="cofactor">
    <cofactor evidence="1">
        <name>FAD</name>
        <dbReference type="ChEBI" id="CHEBI:57692"/>
    </cofactor>
</comment>
<accession>A0A1F2PHF5</accession>
<protein>
    <recommendedName>
        <fullName evidence="8">NAD(P)/FAD-dependent oxidoreductase</fullName>
    </recommendedName>
</protein>
<keyword evidence="2" id="KW-0285">Flavoprotein</keyword>
<evidence type="ECO:0000256" key="1">
    <source>
        <dbReference type="ARBA" id="ARBA00001974"/>
    </source>
</evidence>
<evidence type="ECO:0000313" key="7">
    <source>
        <dbReference type="Proteomes" id="UP000176244"/>
    </source>
</evidence>
<dbReference type="InterPro" id="IPR036188">
    <property type="entry name" value="FAD/NAD-bd_sf"/>
</dbReference>
<evidence type="ECO:0000259" key="4">
    <source>
        <dbReference type="Pfam" id="PF03486"/>
    </source>
</evidence>
<evidence type="ECO:0000256" key="3">
    <source>
        <dbReference type="ARBA" id="ARBA00022827"/>
    </source>
</evidence>
<dbReference type="STRING" id="52694.ACWI_17630"/>
<comment type="caution">
    <text evidence="6">The sequence shown here is derived from an EMBL/GenBank/DDBJ whole genome shotgun (WGS) entry which is preliminary data.</text>
</comment>